<proteinExistence type="predicted"/>
<accession>A0ABQ7VNN8</accession>
<comment type="caution">
    <text evidence="1">The sequence shown here is derived from an EMBL/GenBank/DDBJ whole genome shotgun (WGS) entry which is preliminary data.</text>
</comment>
<reference evidence="1 2" key="1">
    <citation type="journal article" date="2021" name="bioRxiv">
        <title>Chromosome-scale and haplotype-resolved genome assembly of a tetraploid potato cultivar.</title>
        <authorList>
            <person name="Sun H."/>
            <person name="Jiao W.-B."/>
            <person name="Krause K."/>
            <person name="Campoy J.A."/>
            <person name="Goel M."/>
            <person name="Folz-Donahue K."/>
            <person name="Kukat C."/>
            <person name="Huettel B."/>
            <person name="Schneeberger K."/>
        </authorList>
    </citation>
    <scope>NUCLEOTIDE SEQUENCE [LARGE SCALE GENOMIC DNA]</scope>
    <source>
        <strain evidence="1">SolTubOtavaFocal</strain>
        <tissue evidence="1">Leaves</tissue>
    </source>
</reference>
<evidence type="ECO:0000313" key="1">
    <source>
        <dbReference type="EMBL" id="KAH0770106.1"/>
    </source>
</evidence>
<evidence type="ECO:0008006" key="3">
    <source>
        <dbReference type="Google" id="ProtNLM"/>
    </source>
</evidence>
<dbReference type="Proteomes" id="UP000826656">
    <property type="component" value="Unassembled WGS sequence"/>
</dbReference>
<sequence>MAKRFLVLELCGKYYNLPSAMGDLILEQLCRSTVGQMVLGGLLMLKWDNRIFRESGKTTNQNMVELSKTVEEPKDQFMSFHIIHVERELNTEADMLANLAVLLNRMLAFADGPMLPRKAIRVLMWTGKSGSGLQREESDSINKVKA</sequence>
<name>A0ABQ7VNN8_SOLTU</name>
<gene>
    <name evidence="1" type="ORF">KY290_014087</name>
</gene>
<dbReference type="EMBL" id="JAIVGD010000011">
    <property type="protein sequence ID" value="KAH0770106.1"/>
    <property type="molecule type" value="Genomic_DNA"/>
</dbReference>
<protein>
    <recommendedName>
        <fullName evidence="3">RNase H type-1 domain-containing protein</fullName>
    </recommendedName>
</protein>
<dbReference type="InterPro" id="IPR036397">
    <property type="entry name" value="RNaseH_sf"/>
</dbReference>
<dbReference type="Gene3D" id="3.30.420.10">
    <property type="entry name" value="Ribonuclease H-like superfamily/Ribonuclease H"/>
    <property type="match status" value="1"/>
</dbReference>
<evidence type="ECO:0000313" key="2">
    <source>
        <dbReference type="Proteomes" id="UP000826656"/>
    </source>
</evidence>
<organism evidence="1 2">
    <name type="scientific">Solanum tuberosum</name>
    <name type="common">Potato</name>
    <dbReference type="NCBI Taxonomy" id="4113"/>
    <lineage>
        <taxon>Eukaryota</taxon>
        <taxon>Viridiplantae</taxon>
        <taxon>Streptophyta</taxon>
        <taxon>Embryophyta</taxon>
        <taxon>Tracheophyta</taxon>
        <taxon>Spermatophyta</taxon>
        <taxon>Magnoliopsida</taxon>
        <taxon>eudicotyledons</taxon>
        <taxon>Gunneridae</taxon>
        <taxon>Pentapetalae</taxon>
        <taxon>asterids</taxon>
        <taxon>lamiids</taxon>
        <taxon>Solanales</taxon>
        <taxon>Solanaceae</taxon>
        <taxon>Solanoideae</taxon>
        <taxon>Solaneae</taxon>
        <taxon>Solanum</taxon>
    </lineage>
</organism>
<keyword evidence="2" id="KW-1185">Reference proteome</keyword>